<protein>
    <recommendedName>
        <fullName evidence="12">HMA domain-containing protein</fullName>
    </recommendedName>
</protein>
<feature type="domain" description="HMA" evidence="12">
    <location>
        <begin position="1"/>
        <end position="57"/>
    </location>
</feature>
<feature type="transmembrane region" description="Helical" evidence="10">
    <location>
        <begin position="172"/>
        <end position="196"/>
    </location>
</feature>
<dbReference type="PANTHER" id="PTHR43520:SF32">
    <property type="entry name" value="COPPER RESISTANCE P-TYPE ATPASE (EUROFUNG)"/>
    <property type="match status" value="1"/>
</dbReference>
<evidence type="ECO:0000256" key="4">
    <source>
        <dbReference type="ARBA" id="ARBA00022723"/>
    </source>
</evidence>
<keyword evidence="5 10" id="KW-0547">Nucleotide-binding</keyword>
<dbReference type="PRINTS" id="PR00119">
    <property type="entry name" value="CATATPASE"/>
</dbReference>
<dbReference type="Pfam" id="PF00702">
    <property type="entry name" value="Hydrolase"/>
    <property type="match status" value="1"/>
</dbReference>
<feature type="transmembrane region" description="Helical" evidence="10">
    <location>
        <begin position="490"/>
        <end position="514"/>
    </location>
</feature>
<dbReference type="AlphaFoldDB" id="A0A0C2XKP9"/>
<dbReference type="PROSITE" id="PS50846">
    <property type="entry name" value="HMA_2"/>
    <property type="match status" value="1"/>
</dbReference>
<evidence type="ECO:0000256" key="8">
    <source>
        <dbReference type="ARBA" id="ARBA00022989"/>
    </source>
</evidence>
<dbReference type="InParanoid" id="A0A0C2XKP9"/>
<keyword evidence="7" id="KW-1278">Translocase</keyword>
<evidence type="ECO:0000256" key="1">
    <source>
        <dbReference type="ARBA" id="ARBA00004141"/>
    </source>
</evidence>
<evidence type="ECO:0000313" key="14">
    <source>
        <dbReference type="Proteomes" id="UP000054549"/>
    </source>
</evidence>
<dbReference type="SFLD" id="SFLDF00027">
    <property type="entry name" value="p-type_atpase"/>
    <property type="match status" value="1"/>
</dbReference>
<dbReference type="Gene3D" id="3.40.1110.10">
    <property type="entry name" value="Calcium-transporting ATPase, cytoplasmic domain N"/>
    <property type="match status" value="1"/>
</dbReference>
<dbReference type="Proteomes" id="UP000054549">
    <property type="component" value="Unassembled WGS sequence"/>
</dbReference>
<dbReference type="PANTHER" id="PTHR43520">
    <property type="entry name" value="ATP7, ISOFORM B"/>
    <property type="match status" value="1"/>
</dbReference>
<keyword evidence="14" id="KW-1185">Reference proteome</keyword>
<evidence type="ECO:0000256" key="3">
    <source>
        <dbReference type="ARBA" id="ARBA00022692"/>
    </source>
</evidence>
<dbReference type="GO" id="GO:0005507">
    <property type="term" value="F:copper ion binding"/>
    <property type="evidence" value="ECO:0007669"/>
    <property type="project" value="TreeGrafter"/>
</dbReference>
<dbReference type="Gene3D" id="3.30.70.100">
    <property type="match status" value="1"/>
</dbReference>
<feature type="transmembrane region" description="Helical" evidence="10">
    <location>
        <begin position="270"/>
        <end position="291"/>
    </location>
</feature>
<accession>A0A0C2XKP9</accession>
<feature type="region of interest" description="Disordered" evidence="11">
    <location>
        <begin position="349"/>
        <end position="380"/>
    </location>
</feature>
<dbReference type="GO" id="GO:0016887">
    <property type="term" value="F:ATP hydrolysis activity"/>
    <property type="evidence" value="ECO:0007669"/>
    <property type="project" value="InterPro"/>
</dbReference>
<sequence length="942" mass="101677">MTCSSCTRAITEAMGSIRGVDKAAVSLFDSSAYCRLEEKKLADLVREAIEDCGYEPRVVRVEREHQPIATEVASTRTVALKIDGVSSAQCAKRITAAIESIGDGVVIEKTLAVPADPIVVVSYVPRPPSFTIRNIVSVIESSNNPPYRVAVHHPPSLEECTKTMQARETRNVLFRLIFATLAAIPTFIIGIVYMTLIKDGNPGKMYLMEPIWGGNASRSEWALFFIATPVMAYSANVFHRSAVKEVMALWKKGSSVSLLRRFTRFGSMNLLASCGATVAYVASLALLVLAATRNQSERPDNTTYFDAVVFLTMFLLMGRFIDVKSKSRTVDAITALSSLRPSEALLTVPNSFSPSETSMEKLEEGSGEPSEENSTGMLPGSKIRKVPVDLLEIGDVICVPYGATPSADGTVIDGETSMFDESSLTGESRLVSKQPGDKVYIGTINKSRTVHVKVDATGERTMLQNIVKVVREGQTRHAPIERVADIITSYFVPVITLFAIVTWLVWLVLGYSGALPRDYLDIETGGWAVWSLRFAIAVFVVACPCGIGLAAPTAFIVGMGIAAKSGILAQGGGEAFQEMSQLDVLVFDKTGTLTEGGEPQVSGSFFVDEGRWNKDTIKDVAAELEKTSSHPLAVAIRQHCARKSTGNLMASDLEEVPGRGLKANFKSLQCTAVIGSEKWMNDHGAIPGDTLSEQLERWKLEGKSVALVSIRDDEQPADQRKFLIVAAFAISDTLRPKAVEVVRWFQKQGIDTWMITGDNPKTADAIASLVGIPRENVIAGVLPHEKVRKNGVRVLSQSEKVQQLQQGQTGSLRRGAGRNIVAMVGDGINDAPALAVADVGIAIGSGSDVAISSASFILVSSNLQSLITLRDLSTRVINRVKFNFGWALIYNIIAVPVAAGAIYPARHVRLDPAWASLAMALSSCSVIVSSLLLQTYKAPKTT</sequence>
<gene>
    <name evidence="13" type="ORF">M378DRAFT_116876</name>
</gene>
<dbReference type="CDD" id="cd00371">
    <property type="entry name" value="HMA"/>
    <property type="match status" value="1"/>
</dbReference>
<dbReference type="InterPro" id="IPR023299">
    <property type="entry name" value="ATPase_P-typ_cyto_dom_N"/>
</dbReference>
<evidence type="ECO:0000256" key="7">
    <source>
        <dbReference type="ARBA" id="ARBA00022967"/>
    </source>
</evidence>
<dbReference type="InterPro" id="IPR036163">
    <property type="entry name" value="HMA_dom_sf"/>
</dbReference>
<keyword evidence="6 10" id="KW-0067">ATP-binding</keyword>
<reference evidence="13 14" key="1">
    <citation type="submission" date="2014-04" db="EMBL/GenBank/DDBJ databases">
        <title>Evolutionary Origins and Diversification of the Mycorrhizal Mutualists.</title>
        <authorList>
            <consortium name="DOE Joint Genome Institute"/>
            <consortium name="Mycorrhizal Genomics Consortium"/>
            <person name="Kohler A."/>
            <person name="Kuo A."/>
            <person name="Nagy L.G."/>
            <person name="Floudas D."/>
            <person name="Copeland A."/>
            <person name="Barry K.W."/>
            <person name="Cichocki N."/>
            <person name="Veneault-Fourrey C."/>
            <person name="LaButti K."/>
            <person name="Lindquist E.A."/>
            <person name="Lipzen A."/>
            <person name="Lundell T."/>
            <person name="Morin E."/>
            <person name="Murat C."/>
            <person name="Riley R."/>
            <person name="Ohm R."/>
            <person name="Sun H."/>
            <person name="Tunlid A."/>
            <person name="Henrissat B."/>
            <person name="Grigoriev I.V."/>
            <person name="Hibbett D.S."/>
            <person name="Martin F."/>
        </authorList>
    </citation>
    <scope>NUCLEOTIDE SEQUENCE [LARGE SCALE GENOMIC DNA]</scope>
    <source>
        <strain evidence="13 14">Koide BX008</strain>
    </source>
</reference>
<dbReference type="GO" id="GO:0043682">
    <property type="term" value="F:P-type divalent copper transporter activity"/>
    <property type="evidence" value="ECO:0007669"/>
    <property type="project" value="TreeGrafter"/>
</dbReference>
<dbReference type="InterPro" id="IPR023214">
    <property type="entry name" value="HAD_sf"/>
</dbReference>
<dbReference type="SUPFAM" id="SSF81653">
    <property type="entry name" value="Calcium ATPase, transduction domain A"/>
    <property type="match status" value="1"/>
</dbReference>
<dbReference type="SFLD" id="SFLDG00002">
    <property type="entry name" value="C1.7:_P-type_atpase_like"/>
    <property type="match status" value="1"/>
</dbReference>
<dbReference type="InterPro" id="IPR008250">
    <property type="entry name" value="ATPase_P-typ_transduc_dom_A_sf"/>
</dbReference>
<evidence type="ECO:0000256" key="6">
    <source>
        <dbReference type="ARBA" id="ARBA00022840"/>
    </source>
</evidence>
<dbReference type="GO" id="GO:0055070">
    <property type="term" value="P:copper ion homeostasis"/>
    <property type="evidence" value="ECO:0007669"/>
    <property type="project" value="TreeGrafter"/>
</dbReference>
<dbReference type="PROSITE" id="PS00154">
    <property type="entry name" value="ATPASE_E1_E2"/>
    <property type="match status" value="1"/>
</dbReference>
<evidence type="ECO:0000256" key="5">
    <source>
        <dbReference type="ARBA" id="ARBA00022741"/>
    </source>
</evidence>
<proteinExistence type="inferred from homology"/>
<organism evidence="13 14">
    <name type="scientific">Amanita muscaria (strain Koide BX008)</name>
    <dbReference type="NCBI Taxonomy" id="946122"/>
    <lineage>
        <taxon>Eukaryota</taxon>
        <taxon>Fungi</taxon>
        <taxon>Dikarya</taxon>
        <taxon>Basidiomycota</taxon>
        <taxon>Agaricomycotina</taxon>
        <taxon>Agaricomycetes</taxon>
        <taxon>Agaricomycetidae</taxon>
        <taxon>Agaricales</taxon>
        <taxon>Pluteineae</taxon>
        <taxon>Amanitaceae</taxon>
        <taxon>Amanita</taxon>
    </lineage>
</organism>
<evidence type="ECO:0000259" key="12">
    <source>
        <dbReference type="PROSITE" id="PS50846"/>
    </source>
</evidence>
<feature type="transmembrane region" description="Helical" evidence="10">
    <location>
        <begin position="221"/>
        <end position="238"/>
    </location>
</feature>
<feature type="transmembrane region" description="Helical" evidence="10">
    <location>
        <begin position="303"/>
        <end position="321"/>
    </location>
</feature>
<dbReference type="InterPro" id="IPR006121">
    <property type="entry name" value="HMA_dom"/>
</dbReference>
<dbReference type="SFLD" id="SFLDS00003">
    <property type="entry name" value="Haloacid_Dehalogenase"/>
    <property type="match status" value="1"/>
</dbReference>
<keyword evidence="8 10" id="KW-1133">Transmembrane helix</keyword>
<dbReference type="STRING" id="946122.A0A0C2XKP9"/>
<dbReference type="Pfam" id="PF00122">
    <property type="entry name" value="E1-E2_ATPase"/>
    <property type="match status" value="1"/>
</dbReference>
<feature type="transmembrane region" description="Helical" evidence="10">
    <location>
        <begin position="882"/>
        <end position="902"/>
    </location>
</feature>
<evidence type="ECO:0000256" key="11">
    <source>
        <dbReference type="SAM" id="MobiDB-lite"/>
    </source>
</evidence>
<dbReference type="SUPFAM" id="SSF55008">
    <property type="entry name" value="HMA, heavy metal-associated domain"/>
    <property type="match status" value="1"/>
</dbReference>
<dbReference type="Gene3D" id="3.40.50.1000">
    <property type="entry name" value="HAD superfamily/HAD-like"/>
    <property type="match status" value="1"/>
</dbReference>
<dbReference type="InterPro" id="IPR027256">
    <property type="entry name" value="P-typ_ATPase_IB"/>
</dbReference>
<dbReference type="EMBL" id="KN818224">
    <property type="protein sequence ID" value="KIL70071.1"/>
    <property type="molecule type" value="Genomic_DNA"/>
</dbReference>
<dbReference type="SUPFAM" id="SSF81665">
    <property type="entry name" value="Calcium ATPase, transmembrane domain M"/>
    <property type="match status" value="1"/>
</dbReference>
<dbReference type="GO" id="GO:0005524">
    <property type="term" value="F:ATP binding"/>
    <property type="evidence" value="ECO:0007669"/>
    <property type="project" value="UniProtKB-UniRule"/>
</dbReference>
<dbReference type="SUPFAM" id="SSF56784">
    <property type="entry name" value="HAD-like"/>
    <property type="match status" value="1"/>
</dbReference>
<dbReference type="GO" id="GO:0016020">
    <property type="term" value="C:membrane"/>
    <property type="evidence" value="ECO:0007669"/>
    <property type="project" value="UniProtKB-SubCell"/>
</dbReference>
<feature type="transmembrane region" description="Helical" evidence="10">
    <location>
        <begin position="914"/>
        <end position="933"/>
    </location>
</feature>
<feature type="transmembrane region" description="Helical" evidence="10">
    <location>
        <begin position="534"/>
        <end position="557"/>
    </location>
</feature>
<evidence type="ECO:0000256" key="10">
    <source>
        <dbReference type="RuleBase" id="RU362081"/>
    </source>
</evidence>
<keyword evidence="4 10" id="KW-0479">Metal-binding</keyword>
<dbReference type="HOGENOM" id="CLU_001771_0_2_1"/>
<comment type="subcellular location">
    <subcellularLocation>
        <location evidence="1">Membrane</location>
        <topology evidence="1">Multi-pass membrane protein</topology>
    </subcellularLocation>
</comment>
<dbReference type="CDD" id="cd02094">
    <property type="entry name" value="P-type_ATPase_Cu-like"/>
    <property type="match status" value="1"/>
</dbReference>
<dbReference type="NCBIfam" id="TIGR01525">
    <property type="entry name" value="ATPase-IB_hvy"/>
    <property type="match status" value="1"/>
</dbReference>
<evidence type="ECO:0000313" key="13">
    <source>
        <dbReference type="EMBL" id="KIL70071.1"/>
    </source>
</evidence>
<dbReference type="InterPro" id="IPR036412">
    <property type="entry name" value="HAD-like_sf"/>
</dbReference>
<dbReference type="Gene3D" id="2.70.150.10">
    <property type="entry name" value="Calcium-transporting ATPase, cytoplasmic transduction domain A"/>
    <property type="match status" value="1"/>
</dbReference>
<dbReference type="InterPro" id="IPR044492">
    <property type="entry name" value="P_typ_ATPase_HD_dom"/>
</dbReference>
<keyword evidence="3 10" id="KW-0812">Transmembrane</keyword>
<name>A0A0C2XKP9_AMAMK</name>
<evidence type="ECO:0000256" key="9">
    <source>
        <dbReference type="ARBA" id="ARBA00023136"/>
    </source>
</evidence>
<dbReference type="InterPro" id="IPR018303">
    <property type="entry name" value="ATPase_P-typ_P_site"/>
</dbReference>
<dbReference type="OrthoDB" id="432719at2759"/>
<dbReference type="InterPro" id="IPR001757">
    <property type="entry name" value="P_typ_ATPase"/>
</dbReference>
<evidence type="ECO:0000256" key="2">
    <source>
        <dbReference type="ARBA" id="ARBA00006024"/>
    </source>
</evidence>
<keyword evidence="9 10" id="KW-0472">Membrane</keyword>
<dbReference type="InterPro" id="IPR059000">
    <property type="entry name" value="ATPase_P-type_domA"/>
</dbReference>
<comment type="similarity">
    <text evidence="2 10">Belongs to the cation transport ATPase (P-type) (TC 3.A.3) family. Type IB subfamily.</text>
</comment>
<dbReference type="InterPro" id="IPR023298">
    <property type="entry name" value="ATPase_P-typ_TM_dom_sf"/>
</dbReference>
<dbReference type="NCBIfam" id="TIGR01494">
    <property type="entry name" value="ATPase_P-type"/>
    <property type="match status" value="1"/>
</dbReference>